<protein>
    <submittedName>
        <fullName evidence="2">Uncharacterized protein</fullName>
    </submittedName>
</protein>
<accession>A0A7J7P4N7</accession>
<dbReference type="AlphaFoldDB" id="A0A7J7P4N7"/>
<gene>
    <name evidence="2" type="ORF">GIB67_024448</name>
</gene>
<evidence type="ECO:0000313" key="3">
    <source>
        <dbReference type="Proteomes" id="UP000541444"/>
    </source>
</evidence>
<comment type="caution">
    <text evidence="2">The sequence shown here is derived from an EMBL/GenBank/DDBJ whole genome shotgun (WGS) entry which is preliminary data.</text>
</comment>
<evidence type="ECO:0000313" key="2">
    <source>
        <dbReference type="EMBL" id="KAF6174426.1"/>
    </source>
</evidence>
<evidence type="ECO:0000256" key="1">
    <source>
        <dbReference type="SAM" id="Coils"/>
    </source>
</evidence>
<keyword evidence="1" id="KW-0175">Coiled coil</keyword>
<organism evidence="2 3">
    <name type="scientific">Kingdonia uniflora</name>
    <dbReference type="NCBI Taxonomy" id="39325"/>
    <lineage>
        <taxon>Eukaryota</taxon>
        <taxon>Viridiplantae</taxon>
        <taxon>Streptophyta</taxon>
        <taxon>Embryophyta</taxon>
        <taxon>Tracheophyta</taxon>
        <taxon>Spermatophyta</taxon>
        <taxon>Magnoliopsida</taxon>
        <taxon>Ranunculales</taxon>
        <taxon>Circaeasteraceae</taxon>
        <taxon>Kingdonia</taxon>
    </lineage>
</organism>
<name>A0A7J7P4N7_9MAGN</name>
<keyword evidence="3" id="KW-1185">Reference proteome</keyword>
<sequence>MLAFVTLSEMVKTRSMALKERIASKAQRLKLKYFGDRSLEMVIPAPVPPTYHGLSGVEAVEAEEDFYYKWRFYVFFLTGAERWACLRTLAKDRVRASYAGKGISAGQICTFSVSPWILRSSVNGASPSGRTNDSDSEGEGKFEQFPSFLGQLVSYPPGSDAFSEFCKAMGAIGGKWGVKSTVERKKSLLDEVVEEETELELILEELGLSRKKRVDSKLDKVRKAQSTRSMTGVDEGKKKISGDEAVLLSKGIWLGIEEEKSELKKAKSELEKGLAQAKTEVIKEVRLGRHLMLKGYSQEVVDAIKVDTYVEEGEDEKAEVVEVVDGLDGVSRQTVLHNQGDDVNSQKAIREMNLRINDLESKLARERETSKALLSAQAELQVELDSSHPCEDNVLVCNREFAEQFDRMKEVNENIKDQYVKVYFRFEKLNQAVSDLTLLVEEKDSEIKKELKDLSEATDRAKKLQR</sequence>
<dbReference type="EMBL" id="JACGCM010000267">
    <property type="protein sequence ID" value="KAF6174426.1"/>
    <property type="molecule type" value="Genomic_DNA"/>
</dbReference>
<proteinExistence type="predicted"/>
<dbReference type="Proteomes" id="UP000541444">
    <property type="component" value="Unassembled WGS sequence"/>
</dbReference>
<feature type="coiled-coil region" evidence="1">
    <location>
        <begin position="349"/>
        <end position="460"/>
    </location>
</feature>
<reference evidence="2 3" key="1">
    <citation type="journal article" date="2020" name="IScience">
        <title>Genome Sequencing of the Endangered Kingdonia uniflora (Circaeasteraceae, Ranunculales) Reveals Potential Mechanisms of Evolutionary Specialization.</title>
        <authorList>
            <person name="Sun Y."/>
            <person name="Deng T."/>
            <person name="Zhang A."/>
            <person name="Moore M.J."/>
            <person name="Landis J.B."/>
            <person name="Lin N."/>
            <person name="Zhang H."/>
            <person name="Zhang X."/>
            <person name="Huang J."/>
            <person name="Zhang X."/>
            <person name="Sun H."/>
            <person name="Wang H."/>
        </authorList>
    </citation>
    <scope>NUCLEOTIDE SEQUENCE [LARGE SCALE GENOMIC DNA]</scope>
    <source>
        <strain evidence="2">TB1705</strain>
        <tissue evidence="2">Leaf</tissue>
    </source>
</reference>